<feature type="compositionally biased region" description="Polar residues" evidence="1">
    <location>
        <begin position="15"/>
        <end position="33"/>
    </location>
</feature>
<accession>A0AAD7BPG3</accession>
<evidence type="ECO:0000313" key="3">
    <source>
        <dbReference type="Proteomes" id="UP001221142"/>
    </source>
</evidence>
<reference evidence="2" key="1">
    <citation type="submission" date="2023-03" db="EMBL/GenBank/DDBJ databases">
        <title>Massive genome expansion in bonnet fungi (Mycena s.s.) driven by repeated elements and novel gene families across ecological guilds.</title>
        <authorList>
            <consortium name="Lawrence Berkeley National Laboratory"/>
            <person name="Harder C.B."/>
            <person name="Miyauchi S."/>
            <person name="Viragh M."/>
            <person name="Kuo A."/>
            <person name="Thoen E."/>
            <person name="Andreopoulos B."/>
            <person name="Lu D."/>
            <person name="Skrede I."/>
            <person name="Drula E."/>
            <person name="Henrissat B."/>
            <person name="Morin E."/>
            <person name="Kohler A."/>
            <person name="Barry K."/>
            <person name="LaButti K."/>
            <person name="Morin E."/>
            <person name="Salamov A."/>
            <person name="Lipzen A."/>
            <person name="Mereny Z."/>
            <person name="Hegedus B."/>
            <person name="Baldrian P."/>
            <person name="Stursova M."/>
            <person name="Weitz H."/>
            <person name="Taylor A."/>
            <person name="Grigoriev I.V."/>
            <person name="Nagy L.G."/>
            <person name="Martin F."/>
            <person name="Kauserud H."/>
        </authorList>
    </citation>
    <scope>NUCLEOTIDE SEQUENCE</scope>
    <source>
        <strain evidence="2">9284</strain>
    </source>
</reference>
<gene>
    <name evidence="2" type="ORF">FB45DRAFT_1029354</name>
</gene>
<sequence length="202" mass="22080">MDGFPKWKLVPTAVSAATTPHSSPRSLQATAHPSSPRPQPGVPDLKSPTLAKTEILGCLHLACTRRAAACSSHKHPEHVEEDEKPDMHKRKEGRRVAHPRPAKSFPHATIWKRDALRHGYPRRMTQAVCEKHDRVFPKYATAFQNGAGYPSVSAGQRGVNLDDGEVPPVAPAVSHLPLKRSLARENIVAGKHEEMAAESRGS</sequence>
<dbReference type="AlphaFoldDB" id="A0AAD7BPG3"/>
<name>A0AAD7BPG3_9AGAR</name>
<comment type="caution">
    <text evidence="2">The sequence shown here is derived from an EMBL/GenBank/DDBJ whole genome shotgun (WGS) entry which is preliminary data.</text>
</comment>
<feature type="region of interest" description="Disordered" evidence="1">
    <location>
        <begin position="14"/>
        <end position="47"/>
    </location>
</feature>
<evidence type="ECO:0000313" key="2">
    <source>
        <dbReference type="EMBL" id="KAJ7626981.1"/>
    </source>
</evidence>
<feature type="region of interest" description="Disordered" evidence="1">
    <location>
        <begin position="70"/>
        <end position="102"/>
    </location>
</feature>
<proteinExistence type="predicted"/>
<keyword evidence="3" id="KW-1185">Reference proteome</keyword>
<dbReference type="EMBL" id="JARKIF010000011">
    <property type="protein sequence ID" value="KAJ7626981.1"/>
    <property type="molecule type" value="Genomic_DNA"/>
</dbReference>
<evidence type="ECO:0000256" key="1">
    <source>
        <dbReference type="SAM" id="MobiDB-lite"/>
    </source>
</evidence>
<protein>
    <submittedName>
        <fullName evidence="2">Uncharacterized protein</fullName>
    </submittedName>
</protein>
<dbReference type="Proteomes" id="UP001221142">
    <property type="component" value="Unassembled WGS sequence"/>
</dbReference>
<feature type="compositionally biased region" description="Basic residues" evidence="1">
    <location>
        <begin position="87"/>
        <end position="101"/>
    </location>
</feature>
<organism evidence="2 3">
    <name type="scientific">Roridomyces roridus</name>
    <dbReference type="NCBI Taxonomy" id="1738132"/>
    <lineage>
        <taxon>Eukaryota</taxon>
        <taxon>Fungi</taxon>
        <taxon>Dikarya</taxon>
        <taxon>Basidiomycota</taxon>
        <taxon>Agaricomycotina</taxon>
        <taxon>Agaricomycetes</taxon>
        <taxon>Agaricomycetidae</taxon>
        <taxon>Agaricales</taxon>
        <taxon>Marasmiineae</taxon>
        <taxon>Mycenaceae</taxon>
        <taxon>Roridomyces</taxon>
    </lineage>
</organism>